<organism evidence="2 3">
    <name type="scientific">Vasconcelosia minhoensis LEGE 07310</name>
    <dbReference type="NCBI Taxonomy" id="915328"/>
    <lineage>
        <taxon>Bacteria</taxon>
        <taxon>Bacillati</taxon>
        <taxon>Cyanobacteriota</taxon>
        <taxon>Cyanophyceae</taxon>
        <taxon>Nodosilineales</taxon>
        <taxon>Cymatolegaceae</taxon>
        <taxon>Vasconcelosia</taxon>
        <taxon>Vasconcelosia minhoensis</taxon>
    </lineage>
</organism>
<dbReference type="InterPro" id="IPR012296">
    <property type="entry name" value="Nuclease_put_TT1808"/>
</dbReference>
<dbReference type="GO" id="GO:0004519">
    <property type="term" value="F:endonuclease activity"/>
    <property type="evidence" value="ECO:0007669"/>
    <property type="project" value="UniProtKB-KW"/>
</dbReference>
<proteinExistence type="predicted"/>
<dbReference type="InterPro" id="IPR008538">
    <property type="entry name" value="Uma2"/>
</dbReference>
<comment type="caution">
    <text evidence="2">The sequence shown here is derived from an EMBL/GenBank/DDBJ whole genome shotgun (WGS) entry which is preliminary data.</text>
</comment>
<accession>A0A8J7AW41</accession>
<evidence type="ECO:0000259" key="1">
    <source>
        <dbReference type="Pfam" id="PF05685"/>
    </source>
</evidence>
<name>A0A8J7AW41_9CYAN</name>
<keyword evidence="2" id="KW-0255">Endonuclease</keyword>
<dbReference type="Gene3D" id="3.90.1570.10">
    <property type="entry name" value="tt1808, chain A"/>
    <property type="match status" value="1"/>
</dbReference>
<sequence length="100" mass="11193">MPLGDFQFRYNGAILINCFGVIAMAVTTRKFTFAEYLAYDDLKIAEYWIVDPLQQQVTVCQLLAGRYDDTVFSGTMRVCSQIFPALNLTADQVIAGKISP</sequence>
<dbReference type="Pfam" id="PF05685">
    <property type="entry name" value="Uma2"/>
    <property type="match status" value="1"/>
</dbReference>
<gene>
    <name evidence="2" type="ORF">IQ241_23160</name>
</gene>
<dbReference type="InterPro" id="IPR011335">
    <property type="entry name" value="Restrct_endonuc-II-like"/>
</dbReference>
<keyword evidence="3" id="KW-1185">Reference proteome</keyword>
<protein>
    <submittedName>
        <fullName evidence="2">Uma2 family endonuclease</fullName>
    </submittedName>
</protein>
<keyword evidence="2" id="KW-0540">Nuclease</keyword>
<feature type="domain" description="Putative restriction endonuclease" evidence="1">
    <location>
        <begin position="38"/>
        <end position="90"/>
    </location>
</feature>
<dbReference type="EMBL" id="JADEXG010000087">
    <property type="protein sequence ID" value="MBE9080154.1"/>
    <property type="molecule type" value="Genomic_DNA"/>
</dbReference>
<dbReference type="SUPFAM" id="SSF52980">
    <property type="entry name" value="Restriction endonuclease-like"/>
    <property type="match status" value="1"/>
</dbReference>
<reference evidence="2" key="1">
    <citation type="submission" date="2020-10" db="EMBL/GenBank/DDBJ databases">
        <authorList>
            <person name="Castelo-Branco R."/>
            <person name="Eusebio N."/>
            <person name="Adriana R."/>
            <person name="Vieira A."/>
            <person name="Brugerolle De Fraissinette N."/>
            <person name="Rezende De Castro R."/>
            <person name="Schneider M.P."/>
            <person name="Vasconcelos V."/>
            <person name="Leao P.N."/>
        </authorList>
    </citation>
    <scope>NUCLEOTIDE SEQUENCE</scope>
    <source>
        <strain evidence="2">LEGE 07310</strain>
    </source>
</reference>
<evidence type="ECO:0000313" key="2">
    <source>
        <dbReference type="EMBL" id="MBE9080154.1"/>
    </source>
</evidence>
<evidence type="ECO:0000313" key="3">
    <source>
        <dbReference type="Proteomes" id="UP000636505"/>
    </source>
</evidence>
<dbReference type="Proteomes" id="UP000636505">
    <property type="component" value="Unassembled WGS sequence"/>
</dbReference>
<keyword evidence="2" id="KW-0378">Hydrolase</keyword>
<dbReference type="AlphaFoldDB" id="A0A8J7AW41"/>